<gene>
    <name evidence="1" type="ORF">Ani05nite_04500</name>
</gene>
<dbReference type="EMBL" id="BOMQ01000008">
    <property type="protein sequence ID" value="GIE46916.1"/>
    <property type="molecule type" value="Genomic_DNA"/>
</dbReference>
<evidence type="ECO:0000313" key="1">
    <source>
        <dbReference type="EMBL" id="GIE46916.1"/>
    </source>
</evidence>
<dbReference type="AlphaFoldDB" id="A0A919JAU1"/>
<sequence length="244" mass="27194">MLDDMRVLRAAARDYRTAATAAGLRWPDHSAPSDGPPPDVVYRLFDVDHVADQLTWLQSQGWDSSPLFPHGGVLLPWPSDATAGASLTDLAGSVGTPFPWRRQMPLFRFSVVVFTFVLEGDHEGEIWRYEIGPDYWDTVRAAPSLAGLLTEWTKGLEAGVVFHRQRDDWLVVGDRTGVPPAFKVLRERAPDLDPMAFPVTLTLEPLLRRRQLECGVDLDCIERGFDCQEELLAEVDAVRASLGV</sequence>
<accession>A0A919JAU1</accession>
<reference evidence="1" key="1">
    <citation type="submission" date="2021-01" db="EMBL/GenBank/DDBJ databases">
        <title>Whole genome shotgun sequence of Actinoplanes nipponensis NBRC 14063.</title>
        <authorList>
            <person name="Komaki H."/>
            <person name="Tamura T."/>
        </authorList>
    </citation>
    <scope>NUCLEOTIDE SEQUENCE</scope>
    <source>
        <strain evidence="1">NBRC 14063</strain>
    </source>
</reference>
<comment type="caution">
    <text evidence="1">The sequence shown here is derived from an EMBL/GenBank/DDBJ whole genome shotgun (WGS) entry which is preliminary data.</text>
</comment>
<organism evidence="1 2">
    <name type="scientific">Actinoplanes nipponensis</name>
    <dbReference type="NCBI Taxonomy" id="135950"/>
    <lineage>
        <taxon>Bacteria</taxon>
        <taxon>Bacillati</taxon>
        <taxon>Actinomycetota</taxon>
        <taxon>Actinomycetes</taxon>
        <taxon>Micromonosporales</taxon>
        <taxon>Micromonosporaceae</taxon>
        <taxon>Actinoplanes</taxon>
    </lineage>
</organism>
<proteinExistence type="predicted"/>
<name>A0A919JAU1_9ACTN</name>
<keyword evidence="2" id="KW-1185">Reference proteome</keyword>
<dbReference type="Proteomes" id="UP000647172">
    <property type="component" value="Unassembled WGS sequence"/>
</dbReference>
<evidence type="ECO:0000313" key="2">
    <source>
        <dbReference type="Proteomes" id="UP000647172"/>
    </source>
</evidence>
<protein>
    <submittedName>
        <fullName evidence="1">Uncharacterized protein</fullName>
    </submittedName>
</protein>